<dbReference type="Proteomes" id="UP000619260">
    <property type="component" value="Unassembled WGS sequence"/>
</dbReference>
<keyword evidence="5" id="KW-1185">Reference proteome</keyword>
<evidence type="ECO:0000259" key="3">
    <source>
        <dbReference type="PROSITE" id="PS51186"/>
    </source>
</evidence>
<dbReference type="CDD" id="cd04301">
    <property type="entry name" value="NAT_SF"/>
    <property type="match status" value="1"/>
</dbReference>
<dbReference type="InterPro" id="IPR000182">
    <property type="entry name" value="GNAT_dom"/>
</dbReference>
<dbReference type="EMBL" id="BOPF01000008">
    <property type="protein sequence ID" value="GIJ45753.1"/>
    <property type="molecule type" value="Genomic_DNA"/>
</dbReference>
<dbReference type="Pfam" id="PF00583">
    <property type="entry name" value="Acetyltransf_1"/>
    <property type="match status" value="1"/>
</dbReference>
<gene>
    <name evidence="4" type="ORF">Val02_26390</name>
</gene>
<comment type="caution">
    <text evidence="4">The sequence shown here is derived from an EMBL/GenBank/DDBJ whole genome shotgun (WGS) entry which is preliminary data.</text>
</comment>
<dbReference type="Gene3D" id="3.40.630.30">
    <property type="match status" value="1"/>
</dbReference>
<keyword evidence="2" id="KW-0012">Acyltransferase</keyword>
<proteinExistence type="predicted"/>
<dbReference type="PANTHER" id="PTHR43877">
    <property type="entry name" value="AMINOALKYLPHOSPHONATE N-ACETYLTRANSFERASE-RELATED-RELATED"/>
    <property type="match status" value="1"/>
</dbReference>
<keyword evidence="1" id="KW-0808">Transferase</keyword>
<dbReference type="PROSITE" id="PS51186">
    <property type="entry name" value="GNAT"/>
    <property type="match status" value="1"/>
</dbReference>
<accession>A0A8J3YKG0</accession>
<dbReference type="AlphaFoldDB" id="A0A8J3YKG0"/>
<evidence type="ECO:0000256" key="2">
    <source>
        <dbReference type="ARBA" id="ARBA00023315"/>
    </source>
</evidence>
<dbReference type="SUPFAM" id="SSF55729">
    <property type="entry name" value="Acyl-CoA N-acyltransferases (Nat)"/>
    <property type="match status" value="1"/>
</dbReference>
<sequence length="152" mass="16337">MKIEAVPFTDPVAVALTTAALAELGRRYGGDGDSGPLSPEDLAPPRGTFLVAYVDGEPAGCGGWRTVDGMPGTAEIKRMYTDPRFYRRGVATAVLRALEDSARNAGMTRMVLETGTAQPEAMALYEKAGYGRIEGFGYYADYPSNRAYARDL</sequence>
<evidence type="ECO:0000313" key="5">
    <source>
        <dbReference type="Proteomes" id="UP000619260"/>
    </source>
</evidence>
<reference evidence="4" key="1">
    <citation type="submission" date="2021-01" db="EMBL/GenBank/DDBJ databases">
        <title>Whole genome shotgun sequence of Virgisporangium aliadipatigenens NBRC 105644.</title>
        <authorList>
            <person name="Komaki H."/>
            <person name="Tamura T."/>
        </authorList>
    </citation>
    <scope>NUCLEOTIDE SEQUENCE</scope>
    <source>
        <strain evidence="4">NBRC 105644</strain>
    </source>
</reference>
<organism evidence="4 5">
    <name type="scientific">Virgisporangium aliadipatigenens</name>
    <dbReference type="NCBI Taxonomy" id="741659"/>
    <lineage>
        <taxon>Bacteria</taxon>
        <taxon>Bacillati</taxon>
        <taxon>Actinomycetota</taxon>
        <taxon>Actinomycetes</taxon>
        <taxon>Micromonosporales</taxon>
        <taxon>Micromonosporaceae</taxon>
        <taxon>Virgisporangium</taxon>
    </lineage>
</organism>
<name>A0A8J3YKG0_9ACTN</name>
<evidence type="ECO:0000256" key="1">
    <source>
        <dbReference type="ARBA" id="ARBA00022679"/>
    </source>
</evidence>
<dbReference type="InterPro" id="IPR016181">
    <property type="entry name" value="Acyl_CoA_acyltransferase"/>
</dbReference>
<dbReference type="GO" id="GO:0016747">
    <property type="term" value="F:acyltransferase activity, transferring groups other than amino-acyl groups"/>
    <property type="evidence" value="ECO:0007669"/>
    <property type="project" value="InterPro"/>
</dbReference>
<protein>
    <submittedName>
        <fullName evidence="4">N-acetyltransferase</fullName>
    </submittedName>
</protein>
<dbReference type="InterPro" id="IPR050832">
    <property type="entry name" value="Bact_Acetyltransf"/>
</dbReference>
<feature type="domain" description="N-acetyltransferase" evidence="3">
    <location>
        <begin position="3"/>
        <end position="152"/>
    </location>
</feature>
<dbReference type="PANTHER" id="PTHR43877:SF2">
    <property type="entry name" value="AMINOALKYLPHOSPHONATE N-ACETYLTRANSFERASE-RELATED"/>
    <property type="match status" value="1"/>
</dbReference>
<dbReference type="RefSeq" id="WP_203899299.1">
    <property type="nucleotide sequence ID" value="NZ_BOPF01000008.1"/>
</dbReference>
<evidence type="ECO:0000313" key="4">
    <source>
        <dbReference type="EMBL" id="GIJ45753.1"/>
    </source>
</evidence>